<dbReference type="EMBL" id="JABBWM010000014">
    <property type="protein sequence ID" value="KAG2112644.1"/>
    <property type="molecule type" value="Genomic_DNA"/>
</dbReference>
<evidence type="ECO:0000313" key="1">
    <source>
        <dbReference type="EMBL" id="KAG2112644.1"/>
    </source>
</evidence>
<comment type="caution">
    <text evidence="1">The sequence shown here is derived from an EMBL/GenBank/DDBJ whole genome shotgun (WGS) entry which is preliminary data.</text>
</comment>
<sequence>IVQAFFLPPPAMSSVPYNTIYPDPGPIPISITESQLSRSIAKLSPYKAPRPDRICNIIFICCAALLESYLLHLLRATFTLKTFLKENKLILLSFKVEDPM</sequence>
<dbReference type="RefSeq" id="XP_041295443.1">
    <property type="nucleotide sequence ID" value="XM_041431083.1"/>
</dbReference>
<proteinExistence type="predicted"/>
<gene>
    <name evidence="1" type="ORF">F5147DRAFT_572403</name>
</gene>
<accession>A0A9P7FCJ6</accession>
<reference evidence="1" key="1">
    <citation type="journal article" date="2020" name="New Phytol.">
        <title>Comparative genomics reveals dynamic genome evolution in host specialist ectomycorrhizal fungi.</title>
        <authorList>
            <person name="Lofgren L.A."/>
            <person name="Nguyen N.H."/>
            <person name="Vilgalys R."/>
            <person name="Ruytinx J."/>
            <person name="Liao H.L."/>
            <person name="Branco S."/>
            <person name="Kuo A."/>
            <person name="LaButti K."/>
            <person name="Lipzen A."/>
            <person name="Andreopoulos W."/>
            <person name="Pangilinan J."/>
            <person name="Riley R."/>
            <person name="Hundley H."/>
            <person name="Na H."/>
            <person name="Barry K."/>
            <person name="Grigoriev I.V."/>
            <person name="Stajich J.E."/>
            <person name="Kennedy P.G."/>
        </authorList>
    </citation>
    <scope>NUCLEOTIDE SEQUENCE</scope>
    <source>
        <strain evidence="1">FC423</strain>
    </source>
</reference>
<dbReference type="Proteomes" id="UP000823399">
    <property type="component" value="Unassembled WGS sequence"/>
</dbReference>
<name>A0A9P7FCJ6_9AGAM</name>
<dbReference type="AlphaFoldDB" id="A0A9P7FCJ6"/>
<keyword evidence="2" id="KW-1185">Reference proteome</keyword>
<evidence type="ECO:0000313" key="2">
    <source>
        <dbReference type="Proteomes" id="UP000823399"/>
    </source>
</evidence>
<feature type="non-terminal residue" evidence="1">
    <location>
        <position position="1"/>
    </location>
</feature>
<organism evidence="1 2">
    <name type="scientific">Suillus discolor</name>
    <dbReference type="NCBI Taxonomy" id="1912936"/>
    <lineage>
        <taxon>Eukaryota</taxon>
        <taxon>Fungi</taxon>
        <taxon>Dikarya</taxon>
        <taxon>Basidiomycota</taxon>
        <taxon>Agaricomycotina</taxon>
        <taxon>Agaricomycetes</taxon>
        <taxon>Agaricomycetidae</taxon>
        <taxon>Boletales</taxon>
        <taxon>Suillineae</taxon>
        <taxon>Suillaceae</taxon>
        <taxon>Suillus</taxon>
    </lineage>
</organism>
<dbReference type="OrthoDB" id="2690385at2759"/>
<protein>
    <submittedName>
        <fullName evidence="1">Uncharacterized protein</fullName>
    </submittedName>
</protein>
<dbReference type="GeneID" id="64693342"/>